<proteinExistence type="inferred from homology"/>
<keyword evidence="4" id="KW-0274">FAD</keyword>
<keyword evidence="9" id="KW-1185">Reference proteome</keyword>
<evidence type="ECO:0000256" key="1">
    <source>
        <dbReference type="ARBA" id="ARBA00001974"/>
    </source>
</evidence>
<comment type="cofactor">
    <cofactor evidence="1">
        <name>FAD</name>
        <dbReference type="ChEBI" id="CHEBI:57692"/>
    </cofactor>
</comment>
<dbReference type="AlphaFoldDB" id="A0A8A3NTI7"/>
<reference evidence="8" key="1">
    <citation type="submission" date="2020-10" db="EMBL/GenBank/DDBJ databases">
        <title>Genome Sequence of Monilinia vaccinii-corymbosi Sheds Light on Mummy Berry Disease Infection of Blueberry and Mating Type.</title>
        <authorList>
            <person name="Yow A.G."/>
            <person name="Zhang Y."/>
            <person name="Bansal K."/>
            <person name="Eacker S.M."/>
            <person name="Sullivan S."/>
            <person name="Liachko I."/>
            <person name="Cubeta M.A."/>
            <person name="Rollins J.A."/>
            <person name="Ashrafi H."/>
        </authorList>
    </citation>
    <scope>NUCLEOTIDE SEQUENCE</scope>
    <source>
        <strain evidence="8">RL-1</strain>
    </source>
</reference>
<dbReference type="PANTHER" id="PTHR43098:SF3">
    <property type="entry name" value="L-ORNITHINE N(5)-MONOOXYGENASE-RELATED"/>
    <property type="match status" value="1"/>
</dbReference>
<evidence type="ECO:0000256" key="7">
    <source>
        <dbReference type="ARBA" id="ARBA00023033"/>
    </source>
</evidence>
<keyword evidence="6" id="KW-0560">Oxidoreductase</keyword>
<evidence type="ECO:0000256" key="6">
    <source>
        <dbReference type="ARBA" id="ARBA00023002"/>
    </source>
</evidence>
<dbReference type="InterPro" id="IPR050775">
    <property type="entry name" value="FAD-binding_Monooxygenases"/>
</dbReference>
<dbReference type="EMBL" id="CP063405">
    <property type="protein sequence ID" value="QSZ29015.1"/>
    <property type="molecule type" value="Genomic_DNA"/>
</dbReference>
<evidence type="ECO:0000313" key="9">
    <source>
        <dbReference type="Proteomes" id="UP000672032"/>
    </source>
</evidence>
<dbReference type="Gene3D" id="3.50.50.60">
    <property type="entry name" value="FAD/NAD(P)-binding domain"/>
    <property type="match status" value="2"/>
</dbReference>
<keyword evidence="3" id="KW-0285">Flavoprotein</keyword>
<protein>
    <submittedName>
        <fullName evidence="8">Uncharacterized protein</fullName>
    </submittedName>
</protein>
<evidence type="ECO:0000313" key="8">
    <source>
        <dbReference type="EMBL" id="QSZ29015.1"/>
    </source>
</evidence>
<comment type="similarity">
    <text evidence="2">Belongs to the FAD-binding monooxygenase family.</text>
</comment>
<accession>A0A8A3NTI7</accession>
<dbReference type="SUPFAM" id="SSF51905">
    <property type="entry name" value="FAD/NAD(P)-binding domain"/>
    <property type="match status" value="1"/>
</dbReference>
<dbReference type="GO" id="GO:0004497">
    <property type="term" value="F:monooxygenase activity"/>
    <property type="evidence" value="ECO:0007669"/>
    <property type="project" value="UniProtKB-KW"/>
</dbReference>
<dbReference type="OrthoDB" id="66881at2759"/>
<dbReference type="InterPro" id="IPR036188">
    <property type="entry name" value="FAD/NAD-bd_sf"/>
</dbReference>
<organism evidence="8 9">
    <name type="scientific">Monilinia vaccinii-corymbosi</name>
    <dbReference type="NCBI Taxonomy" id="61207"/>
    <lineage>
        <taxon>Eukaryota</taxon>
        <taxon>Fungi</taxon>
        <taxon>Dikarya</taxon>
        <taxon>Ascomycota</taxon>
        <taxon>Pezizomycotina</taxon>
        <taxon>Leotiomycetes</taxon>
        <taxon>Helotiales</taxon>
        <taxon>Sclerotiniaceae</taxon>
        <taxon>Monilinia</taxon>
    </lineage>
</organism>
<evidence type="ECO:0000256" key="4">
    <source>
        <dbReference type="ARBA" id="ARBA00022827"/>
    </source>
</evidence>
<evidence type="ECO:0000256" key="3">
    <source>
        <dbReference type="ARBA" id="ARBA00022630"/>
    </source>
</evidence>
<keyword evidence="7" id="KW-0503">Monooxygenase</keyword>
<name>A0A8A3NTI7_9HELO</name>
<gene>
    <name evidence="8" type="ORF">DSL72_003525</name>
</gene>
<dbReference type="PANTHER" id="PTHR43098">
    <property type="entry name" value="L-ORNITHINE N(5)-MONOOXYGENASE-RELATED"/>
    <property type="match status" value="1"/>
</dbReference>
<evidence type="ECO:0000256" key="2">
    <source>
        <dbReference type="ARBA" id="ARBA00010139"/>
    </source>
</evidence>
<dbReference type="Proteomes" id="UP000672032">
    <property type="component" value="Chromosome 1"/>
</dbReference>
<keyword evidence="5" id="KW-0521">NADP</keyword>
<evidence type="ECO:0000256" key="5">
    <source>
        <dbReference type="ARBA" id="ARBA00022857"/>
    </source>
</evidence>
<sequence length="233" mass="27177">MPGARVDSESPIYQLFGKELWEDFTFKEKFEGFEEILRYFEHVEKKWDVRKDLQFNKNFDGATFDNSRNQWLVECSDDSEIYCLSNYKGDIYHTAIWPQHDVNLKNKRVGQVGTGASGIQVIQTIGPIVKHLTVYQRTPNFAIPMNQELLDPEEEAKKKADEGKYEEDFAKARTTTAGSACTFQDKNTFDDTPEEREAFFHKLMIEQGGFRFSTNNYKDILRDQKANDEAYKF</sequence>